<dbReference type="KEGG" id="lins:G7067_12760"/>
<dbReference type="PANTHER" id="PTHR13847">
    <property type="entry name" value="SARCOSINE DEHYDROGENASE-RELATED"/>
    <property type="match status" value="1"/>
</dbReference>
<reference evidence="3 4" key="1">
    <citation type="submission" date="2020-03" db="EMBL/GenBank/DDBJ databases">
        <title>Leucobacter sp. nov., isolated from beetles.</title>
        <authorList>
            <person name="Hyun D.-W."/>
            <person name="Bae J.-W."/>
        </authorList>
    </citation>
    <scope>NUCLEOTIDE SEQUENCE [LARGE SCALE GENOMIC DNA]</scope>
    <source>
        <strain evidence="3 4">HDW9B</strain>
    </source>
</reference>
<feature type="domain" description="FAD dependent oxidoreductase" evidence="2">
    <location>
        <begin position="5"/>
        <end position="399"/>
    </location>
</feature>
<keyword evidence="1" id="KW-0560">Oxidoreductase</keyword>
<dbReference type="Pfam" id="PF01266">
    <property type="entry name" value="DAO"/>
    <property type="match status" value="1"/>
</dbReference>
<name>A0A6G8FLX0_9MICO</name>
<dbReference type="EMBL" id="CP049934">
    <property type="protein sequence ID" value="QIM17082.1"/>
    <property type="molecule type" value="Genomic_DNA"/>
</dbReference>
<accession>A0A6G8FLX0</accession>
<protein>
    <submittedName>
        <fullName evidence="3">FAD-binding oxidoreductase</fullName>
    </submittedName>
</protein>
<proteinExistence type="predicted"/>
<dbReference type="PANTHER" id="PTHR13847:SF289">
    <property type="entry name" value="GLYCINE OXIDASE"/>
    <property type="match status" value="1"/>
</dbReference>
<dbReference type="InterPro" id="IPR036188">
    <property type="entry name" value="FAD/NAD-bd_sf"/>
</dbReference>
<organism evidence="3 4">
    <name type="scientific">Leucobacter insecticola</name>
    <dbReference type="NCBI Taxonomy" id="2714934"/>
    <lineage>
        <taxon>Bacteria</taxon>
        <taxon>Bacillati</taxon>
        <taxon>Actinomycetota</taxon>
        <taxon>Actinomycetes</taxon>
        <taxon>Micrococcales</taxon>
        <taxon>Microbacteriaceae</taxon>
        <taxon>Leucobacter</taxon>
    </lineage>
</organism>
<keyword evidence="4" id="KW-1185">Reference proteome</keyword>
<dbReference type="RefSeq" id="WP_166325069.1">
    <property type="nucleotide sequence ID" value="NZ_CP049934.1"/>
</dbReference>
<gene>
    <name evidence="3" type="ORF">G7067_12760</name>
</gene>
<evidence type="ECO:0000313" key="3">
    <source>
        <dbReference type="EMBL" id="QIM17082.1"/>
    </source>
</evidence>
<evidence type="ECO:0000313" key="4">
    <source>
        <dbReference type="Proteomes" id="UP000501387"/>
    </source>
</evidence>
<dbReference type="AlphaFoldDB" id="A0A6G8FLX0"/>
<sequence length="432" mass="44816">MKAQHVVVVGGGLIGLSTAYALLREGHRVTIIDRDRLGGGAATGNAGELTPQQVAPLASSNTAKDIINGVFTRSSYLSIEPLQLPRLALFGLGFLRASGAKRAAKGAAALAQFSGGILPALQRMAADGIDISGGGDGYLMTSSVEPDLQAAHAAYRTRADRGWGEGPGPILRGTQLAEHEPALAGGVTGGFMLPGEFSLDPVTFVASLIAHITANGAEIREGLTAERLGDGASIVCRAIDGTSTTISGDRLVLAAGAWTTPILRKSSIRSAAVVAGKGYSFTVPVERMPNTLVHSMDRHCVAIPMHGRLRIVGMMEFGSPPERLNRQKLEVLTRAASSVIAGADWQNLSEEWVGARPMTADGMPLLGAIPNRPEVLVAAGHNMHGLSLGPVTGEVVADLIAGGIPPPAGGRSICARLRSGGRPHKFIFPALR</sequence>
<dbReference type="SUPFAM" id="SSF51971">
    <property type="entry name" value="Nucleotide-binding domain"/>
    <property type="match status" value="1"/>
</dbReference>
<evidence type="ECO:0000259" key="2">
    <source>
        <dbReference type="Pfam" id="PF01266"/>
    </source>
</evidence>
<dbReference type="Gene3D" id="3.30.9.10">
    <property type="entry name" value="D-Amino Acid Oxidase, subunit A, domain 2"/>
    <property type="match status" value="1"/>
</dbReference>
<dbReference type="Proteomes" id="UP000501387">
    <property type="component" value="Chromosome"/>
</dbReference>
<evidence type="ECO:0000256" key="1">
    <source>
        <dbReference type="ARBA" id="ARBA00023002"/>
    </source>
</evidence>
<dbReference type="InterPro" id="IPR006076">
    <property type="entry name" value="FAD-dep_OxRdtase"/>
</dbReference>
<dbReference type="SUPFAM" id="SSF54373">
    <property type="entry name" value="FAD-linked reductases, C-terminal domain"/>
    <property type="match status" value="1"/>
</dbReference>
<dbReference type="GO" id="GO:0016491">
    <property type="term" value="F:oxidoreductase activity"/>
    <property type="evidence" value="ECO:0007669"/>
    <property type="project" value="UniProtKB-KW"/>
</dbReference>
<dbReference type="GO" id="GO:0005737">
    <property type="term" value="C:cytoplasm"/>
    <property type="evidence" value="ECO:0007669"/>
    <property type="project" value="TreeGrafter"/>
</dbReference>
<dbReference type="Gene3D" id="3.50.50.60">
    <property type="entry name" value="FAD/NAD(P)-binding domain"/>
    <property type="match status" value="2"/>
</dbReference>